<dbReference type="InterPro" id="IPR029020">
    <property type="entry name" value="Ammonium/urea_transptr"/>
</dbReference>
<feature type="transmembrane region" description="Helical" evidence="7">
    <location>
        <begin position="59"/>
        <end position="81"/>
    </location>
</feature>
<evidence type="ECO:0000256" key="1">
    <source>
        <dbReference type="ARBA" id="ARBA00004651"/>
    </source>
</evidence>
<keyword evidence="5 7" id="KW-1133">Transmembrane helix</keyword>
<evidence type="ECO:0000313" key="8">
    <source>
        <dbReference type="EMBL" id="OJG09897.1"/>
    </source>
</evidence>
<dbReference type="EMBL" id="JXKD01000012">
    <property type="protein sequence ID" value="OJG09897.1"/>
    <property type="molecule type" value="Genomic_DNA"/>
</dbReference>
<accession>A0A1L8QR02</accession>
<organism evidence="8 9">
    <name type="scientific">Enterococcus aquimarinus</name>
    <dbReference type="NCBI Taxonomy" id="328396"/>
    <lineage>
        <taxon>Bacteria</taxon>
        <taxon>Bacillati</taxon>
        <taxon>Bacillota</taxon>
        <taxon>Bacilli</taxon>
        <taxon>Lactobacillales</taxon>
        <taxon>Enterococcaceae</taxon>
        <taxon>Enterococcus</taxon>
    </lineage>
</organism>
<feature type="transmembrane region" description="Helical" evidence="7">
    <location>
        <begin position="140"/>
        <end position="161"/>
    </location>
</feature>
<evidence type="ECO:0000256" key="3">
    <source>
        <dbReference type="ARBA" id="ARBA00022475"/>
    </source>
</evidence>
<keyword evidence="3" id="KW-1003">Cell membrane</keyword>
<comment type="similarity">
    <text evidence="2">Belongs to the urea transporter family.</text>
</comment>
<evidence type="ECO:0000256" key="4">
    <source>
        <dbReference type="ARBA" id="ARBA00022692"/>
    </source>
</evidence>
<dbReference type="Pfam" id="PF03253">
    <property type="entry name" value="UT"/>
    <property type="match status" value="1"/>
</dbReference>
<dbReference type="AlphaFoldDB" id="A0A1L8QR02"/>
<dbReference type="GO" id="GO:0005886">
    <property type="term" value="C:plasma membrane"/>
    <property type="evidence" value="ECO:0007669"/>
    <property type="project" value="UniProtKB-SubCell"/>
</dbReference>
<evidence type="ECO:0000256" key="7">
    <source>
        <dbReference type="SAM" id="Phobius"/>
    </source>
</evidence>
<feature type="transmembrane region" description="Helical" evidence="7">
    <location>
        <begin position="116"/>
        <end position="135"/>
    </location>
</feature>
<keyword evidence="4 7" id="KW-0812">Transmembrane</keyword>
<keyword evidence="6 7" id="KW-0472">Membrane</keyword>
<proteinExistence type="inferred from homology"/>
<evidence type="ECO:0000256" key="6">
    <source>
        <dbReference type="ARBA" id="ARBA00023136"/>
    </source>
</evidence>
<comment type="subcellular location">
    <subcellularLocation>
        <location evidence="1">Cell membrane</location>
        <topology evidence="1">Multi-pass membrane protein</topology>
    </subcellularLocation>
</comment>
<evidence type="ECO:0000313" key="9">
    <source>
        <dbReference type="Proteomes" id="UP000182149"/>
    </source>
</evidence>
<dbReference type="Gene3D" id="1.10.3430.10">
    <property type="entry name" value="Ammonium transporter AmtB like domains"/>
    <property type="match status" value="1"/>
</dbReference>
<feature type="transmembrane region" description="Helical" evidence="7">
    <location>
        <begin position="12"/>
        <end position="38"/>
    </location>
</feature>
<protein>
    <submittedName>
        <fullName evidence="8">Uncharacterized protein</fullName>
    </submittedName>
</protein>
<name>A0A1L8QR02_9ENTE</name>
<reference evidence="8 9" key="1">
    <citation type="submission" date="2014-12" db="EMBL/GenBank/DDBJ databases">
        <title>Draft genome sequences of 29 type strains of Enterococci.</title>
        <authorList>
            <person name="Zhong Z."/>
            <person name="Sun Z."/>
            <person name="Liu W."/>
            <person name="Zhang W."/>
            <person name="Zhang H."/>
        </authorList>
    </citation>
    <scope>NUCLEOTIDE SEQUENCE [LARGE SCALE GENOMIC DNA]</scope>
    <source>
        <strain evidence="8 9">DSM 17690</strain>
    </source>
</reference>
<feature type="transmembrane region" description="Helical" evidence="7">
    <location>
        <begin position="216"/>
        <end position="235"/>
    </location>
</feature>
<sequence>MLYDDDFAMTGLAAFNSVLLVLMVEAFLGGFSSILYVIPATMIVMAIQHLSKVLLEKVNLAYFSIPTVLATYLMLFIHQIWPGVFFSDQLSFKLTGAFDGLDFSFGNHFFISASELYLQGTLLFSLVLILAFIIFEKDYLLYLVCAYFFSIAIFYVLGFAFPLDVMGFTTFNIVLTMMALKAFGFLPMNKEIILKLFLVTLAVIITKFILDYLLGLIGLPSIVLPFIVVTECVLISRNLKQARQVEV</sequence>
<dbReference type="GO" id="GO:0015204">
    <property type="term" value="F:urea transmembrane transporter activity"/>
    <property type="evidence" value="ECO:0007669"/>
    <property type="project" value="InterPro"/>
</dbReference>
<keyword evidence="9" id="KW-1185">Reference proteome</keyword>
<feature type="transmembrane region" description="Helical" evidence="7">
    <location>
        <begin position="167"/>
        <end position="186"/>
    </location>
</feature>
<dbReference type="Proteomes" id="UP000182149">
    <property type="component" value="Unassembled WGS sequence"/>
</dbReference>
<dbReference type="InterPro" id="IPR004937">
    <property type="entry name" value="Urea_transporter"/>
</dbReference>
<feature type="transmembrane region" description="Helical" evidence="7">
    <location>
        <begin position="193"/>
        <end position="210"/>
    </location>
</feature>
<gene>
    <name evidence="8" type="ORF">RU93_GL000536</name>
</gene>
<evidence type="ECO:0000256" key="2">
    <source>
        <dbReference type="ARBA" id="ARBA00005914"/>
    </source>
</evidence>
<evidence type="ECO:0000256" key="5">
    <source>
        <dbReference type="ARBA" id="ARBA00022989"/>
    </source>
</evidence>
<comment type="caution">
    <text evidence="8">The sequence shown here is derived from an EMBL/GenBank/DDBJ whole genome shotgun (WGS) entry which is preliminary data.</text>
</comment>